<dbReference type="Pfam" id="PF07669">
    <property type="entry name" value="Eco57I"/>
    <property type="match status" value="1"/>
</dbReference>
<gene>
    <name evidence="3" type="ORF">GII31_20035</name>
</gene>
<dbReference type="InterPro" id="IPR011639">
    <property type="entry name" value="MethylTrfase_TaqI-like_dom"/>
</dbReference>
<evidence type="ECO:0000259" key="2">
    <source>
        <dbReference type="Pfam" id="PF07669"/>
    </source>
</evidence>
<keyword evidence="3" id="KW-0489">Methyltransferase</keyword>
<evidence type="ECO:0000313" key="3">
    <source>
        <dbReference type="EMBL" id="QHN36842.1"/>
    </source>
</evidence>
<dbReference type="GO" id="GO:0032259">
    <property type="term" value="P:methylation"/>
    <property type="evidence" value="ECO:0007669"/>
    <property type="project" value="UniProtKB-KW"/>
</dbReference>
<dbReference type="InterPro" id="IPR029063">
    <property type="entry name" value="SAM-dependent_MTases_sf"/>
</dbReference>
<dbReference type="InterPro" id="IPR002052">
    <property type="entry name" value="DNA_methylase_N6_adenine_CS"/>
</dbReference>
<keyword evidence="3" id="KW-0808">Transferase</keyword>
<organism evidence="3 4">
    <name type="scientific">Gordonia pseudamarae</name>
    <dbReference type="NCBI Taxonomy" id="2831662"/>
    <lineage>
        <taxon>Bacteria</taxon>
        <taxon>Bacillati</taxon>
        <taxon>Actinomycetota</taxon>
        <taxon>Actinomycetes</taxon>
        <taxon>Mycobacteriales</taxon>
        <taxon>Gordoniaceae</taxon>
        <taxon>Gordonia</taxon>
    </lineage>
</organism>
<dbReference type="SUPFAM" id="SSF53335">
    <property type="entry name" value="S-adenosyl-L-methionine-dependent methyltransferases"/>
    <property type="match status" value="1"/>
</dbReference>
<dbReference type="Proteomes" id="UP001059836">
    <property type="component" value="Chromosome"/>
</dbReference>
<evidence type="ECO:0000313" key="4">
    <source>
        <dbReference type="Proteomes" id="UP001059836"/>
    </source>
</evidence>
<dbReference type="CDD" id="cd02440">
    <property type="entry name" value="AdoMet_MTases"/>
    <property type="match status" value="1"/>
</dbReference>
<keyword evidence="4" id="KW-1185">Reference proteome</keyword>
<protein>
    <submittedName>
        <fullName evidence="3">Methyltransferase</fullName>
    </submittedName>
</protein>
<feature type="domain" description="Type II methyltransferase M.TaqI-like" evidence="2">
    <location>
        <begin position="165"/>
        <end position="236"/>
    </location>
</feature>
<dbReference type="EMBL" id="CP045809">
    <property type="protein sequence ID" value="QHN36842.1"/>
    <property type="molecule type" value="Genomic_DNA"/>
</dbReference>
<name>A0ABX6IM91_9ACTN</name>
<dbReference type="GO" id="GO:0008168">
    <property type="term" value="F:methyltransferase activity"/>
    <property type="evidence" value="ECO:0007669"/>
    <property type="project" value="UniProtKB-KW"/>
</dbReference>
<proteinExistence type="predicted"/>
<feature type="compositionally biased region" description="Polar residues" evidence="1">
    <location>
        <begin position="235"/>
        <end position="245"/>
    </location>
</feature>
<dbReference type="PRINTS" id="PR00507">
    <property type="entry name" value="N12N6MTFRASE"/>
</dbReference>
<feature type="region of interest" description="Disordered" evidence="1">
    <location>
        <begin position="235"/>
        <end position="259"/>
    </location>
</feature>
<reference evidence="3" key="1">
    <citation type="journal article" date="2021" name="Nat. Microbiol.">
        <title>Cocultivation of an ultrasmall environmental parasitic bacterium with lytic ability against bacteria associated with wastewater foams.</title>
        <authorList>
            <person name="Batinovic S."/>
            <person name="Rose J.J.A."/>
            <person name="Ratcliffe J."/>
            <person name="Seviour R.J."/>
            <person name="Petrovski S."/>
        </authorList>
    </citation>
    <scope>NUCLEOTIDE SEQUENCE</scope>
    <source>
        <strain evidence="3">CON9</strain>
    </source>
</reference>
<evidence type="ECO:0000256" key="1">
    <source>
        <dbReference type="SAM" id="MobiDB-lite"/>
    </source>
</evidence>
<dbReference type="PROSITE" id="PS00092">
    <property type="entry name" value="N6_MTASE"/>
    <property type="match status" value="1"/>
</dbReference>
<dbReference type="Gene3D" id="3.40.50.150">
    <property type="entry name" value="Vaccinia Virus protein VP39"/>
    <property type="match status" value="1"/>
</dbReference>
<sequence>MGMEVSTLFRGLPSKLLRRLIEEPDWPRTATVTGEGYRDPVSESPALLDRVDARRREVQSGLDPATQAQLGQHLTNAPTAAFMAGLFRLSSSGTFRLLDPGAGSGALTAAVVARVLDEAPGVTVDVTVVEADPAMVPALRETLAECERAAADAGVDFTATVVEGSFIDTAADLGTFDAVIQNPPYGKLAARSADRLAAARQTVDCPNVYAAFVALSVASLRPGGQLVAITPRSFTTEPTSPSSVSGFYRRPRSTPSISSTLATRCSRTPAYCKKPSSTR</sequence>
<accession>A0ABX6IM91</accession>